<dbReference type="GeneID" id="63829491"/>
<organism evidence="2 3">
    <name type="scientific">Laetiporus sulphureus 93-53</name>
    <dbReference type="NCBI Taxonomy" id="1314785"/>
    <lineage>
        <taxon>Eukaryota</taxon>
        <taxon>Fungi</taxon>
        <taxon>Dikarya</taxon>
        <taxon>Basidiomycota</taxon>
        <taxon>Agaricomycotina</taxon>
        <taxon>Agaricomycetes</taxon>
        <taxon>Polyporales</taxon>
        <taxon>Laetiporus</taxon>
    </lineage>
</organism>
<sequence>MPALVYEQADVDAPLSEPPSNTRSDIHTVSQPLRRAVANTARLRTQPRGRAAQQRASGPGQRQSSPDIAASFLSGLPLWNTGLSSLDLWRHFIPSLACSSMVSGAYFIFDLENLAGYISGSWLRTIDVVASHLNGDRGIQECTV</sequence>
<dbReference type="RefSeq" id="XP_040765308.1">
    <property type="nucleotide sequence ID" value="XM_040912463.1"/>
</dbReference>
<reference evidence="2 3" key="1">
    <citation type="journal article" date="2016" name="Mol. Biol. Evol.">
        <title>Comparative Genomics of Early-Diverging Mushroom-Forming Fungi Provides Insights into the Origins of Lignocellulose Decay Capabilities.</title>
        <authorList>
            <person name="Nagy L.G."/>
            <person name="Riley R."/>
            <person name="Tritt A."/>
            <person name="Adam C."/>
            <person name="Daum C."/>
            <person name="Floudas D."/>
            <person name="Sun H."/>
            <person name="Yadav J.S."/>
            <person name="Pangilinan J."/>
            <person name="Larsson K.H."/>
            <person name="Matsuura K."/>
            <person name="Barry K."/>
            <person name="Labutti K."/>
            <person name="Kuo R."/>
            <person name="Ohm R.A."/>
            <person name="Bhattacharya S.S."/>
            <person name="Shirouzu T."/>
            <person name="Yoshinaga Y."/>
            <person name="Martin F.M."/>
            <person name="Grigoriev I.V."/>
            <person name="Hibbett D.S."/>
        </authorList>
    </citation>
    <scope>NUCLEOTIDE SEQUENCE [LARGE SCALE GENOMIC DNA]</scope>
    <source>
        <strain evidence="2 3">93-53</strain>
    </source>
</reference>
<evidence type="ECO:0000313" key="3">
    <source>
        <dbReference type="Proteomes" id="UP000076871"/>
    </source>
</evidence>
<feature type="compositionally biased region" description="Polar residues" evidence="1">
    <location>
        <begin position="18"/>
        <end position="31"/>
    </location>
</feature>
<feature type="region of interest" description="Disordered" evidence="1">
    <location>
        <begin position="1"/>
        <end position="67"/>
    </location>
</feature>
<evidence type="ECO:0000313" key="2">
    <source>
        <dbReference type="EMBL" id="KZT07568.1"/>
    </source>
</evidence>
<dbReference type="AlphaFoldDB" id="A0A165EQU3"/>
<evidence type="ECO:0000256" key="1">
    <source>
        <dbReference type="SAM" id="MobiDB-lite"/>
    </source>
</evidence>
<dbReference type="EMBL" id="KV427619">
    <property type="protein sequence ID" value="KZT07568.1"/>
    <property type="molecule type" value="Genomic_DNA"/>
</dbReference>
<proteinExistence type="predicted"/>
<dbReference type="InParanoid" id="A0A165EQU3"/>
<protein>
    <submittedName>
        <fullName evidence="2">Uncharacterized protein</fullName>
    </submittedName>
</protein>
<name>A0A165EQU3_9APHY</name>
<dbReference type="Proteomes" id="UP000076871">
    <property type="component" value="Unassembled WGS sequence"/>
</dbReference>
<gene>
    <name evidence="2" type="ORF">LAESUDRAFT_758567</name>
</gene>
<keyword evidence="3" id="KW-1185">Reference proteome</keyword>
<feature type="compositionally biased region" description="Polar residues" evidence="1">
    <location>
        <begin position="54"/>
        <end position="66"/>
    </location>
</feature>
<accession>A0A165EQU3</accession>